<dbReference type="Pfam" id="PF02179">
    <property type="entry name" value="BAG"/>
    <property type="match status" value="1"/>
</dbReference>
<feature type="compositionally biased region" description="Low complexity" evidence="1">
    <location>
        <begin position="40"/>
        <end position="52"/>
    </location>
</feature>
<feature type="domain" description="BAG" evidence="2">
    <location>
        <begin position="441"/>
        <end position="518"/>
    </location>
</feature>
<feature type="compositionally biased region" description="Polar residues" evidence="1">
    <location>
        <begin position="53"/>
        <end position="69"/>
    </location>
</feature>
<organism evidence="3">
    <name type="scientific">Daphnia pulex</name>
    <name type="common">Water flea</name>
    <dbReference type="NCBI Taxonomy" id="6669"/>
    <lineage>
        <taxon>Eukaryota</taxon>
        <taxon>Metazoa</taxon>
        <taxon>Ecdysozoa</taxon>
        <taxon>Arthropoda</taxon>
        <taxon>Crustacea</taxon>
        <taxon>Branchiopoda</taxon>
        <taxon>Diplostraca</taxon>
        <taxon>Cladocera</taxon>
        <taxon>Anomopoda</taxon>
        <taxon>Daphniidae</taxon>
        <taxon>Daphnia</taxon>
    </lineage>
</organism>
<dbReference type="InterPro" id="IPR003103">
    <property type="entry name" value="BAG_domain"/>
</dbReference>
<feature type="compositionally biased region" description="Low complexity" evidence="1">
    <location>
        <begin position="181"/>
        <end position="194"/>
    </location>
</feature>
<proteinExistence type="evidence at transcript level"/>
<feature type="compositionally biased region" description="Polar residues" evidence="1">
    <location>
        <begin position="289"/>
        <end position="299"/>
    </location>
</feature>
<sequence>MFHRDPGAEEDLASDQTFAWPPSGFRDRRSHFGRTAADPSASASASASSSSSPFGHSTAQRKSSDQVIQSLRDELDKHRQMFFDRLAPQWESTAQRTGFPFTDTARRVFDRSVPPTHQPPPPHHANYAFHQDDIPAWMTEDDADLAAPFGRAGNRQRWPSSGSCRSAGSNSSAGSSGGGAPAAETATRPTTTSSDLGSAQQHNKMGRSDSPSTRHRIPKQAARSATGDFPPGSPAASPKSGFCRASSAPPVAPHVADNGDHSNVSSGSPRRVFTTTLNQPQAGGGHPIINSQRENQATDSPGLGRRHPNVHHVNSTSSSSSSGGSSNNVRHIPIMVEGRDEPLLPSVAEEGAGLFSAAEKRSKTAIPMPFYPAAEKTAAPPVTQIPISVTTSTPSTDKAAKQKEEVRDASVPIPLPYDRLSDDSGKSAGSSASVDLQTANDLELIERIQRETETLLPRIEEFRGDRHDRGFLFLDEMLTRLLLKLDNVQVEGRDDVRVARRQAIASITRCINLLESKLLHGIERSDVEGAEPATVNNDSQQREPDEPMIEGECNDTKTEEEQPNDVVMADVNLPAVPPSPTRHVTQLMININDPTCAPAEPSAAPDAALE</sequence>
<protein>
    <submittedName>
        <fullName evidence="3">EOG090X0OY9</fullName>
    </submittedName>
</protein>
<feature type="region of interest" description="Disordered" evidence="1">
    <location>
        <begin position="529"/>
        <end position="562"/>
    </location>
</feature>
<dbReference type="PROSITE" id="PS51035">
    <property type="entry name" value="BAG"/>
    <property type="match status" value="1"/>
</dbReference>
<feature type="region of interest" description="Disordered" evidence="1">
    <location>
        <begin position="150"/>
        <end position="329"/>
    </location>
</feature>
<evidence type="ECO:0000256" key="1">
    <source>
        <dbReference type="SAM" id="MobiDB-lite"/>
    </source>
</evidence>
<dbReference type="InterPro" id="IPR036533">
    <property type="entry name" value="BAG_dom_sf"/>
</dbReference>
<feature type="region of interest" description="Disordered" evidence="1">
    <location>
        <begin position="1"/>
        <end position="71"/>
    </location>
</feature>
<feature type="compositionally biased region" description="Low complexity" evidence="1">
    <location>
        <begin position="160"/>
        <end position="174"/>
    </location>
</feature>
<dbReference type="OrthoDB" id="333905at2759"/>
<dbReference type="SUPFAM" id="SSF63491">
    <property type="entry name" value="BAG domain"/>
    <property type="match status" value="1"/>
</dbReference>
<dbReference type="Gene3D" id="1.20.58.120">
    <property type="entry name" value="BAG domain"/>
    <property type="match status" value="1"/>
</dbReference>
<feature type="compositionally biased region" description="Low complexity" evidence="1">
    <location>
        <begin position="234"/>
        <end position="256"/>
    </location>
</feature>
<feature type="compositionally biased region" description="Polar residues" evidence="1">
    <location>
        <begin position="261"/>
        <end position="281"/>
    </location>
</feature>
<reference evidence="3" key="1">
    <citation type="submission" date="2018-08" db="EMBL/GenBank/DDBJ databases">
        <authorList>
            <person name="Cornetti L."/>
        </authorList>
    </citation>
    <scope>NUCLEOTIDE SEQUENCE</scope>
    <source>
        <strain evidence="3">PA42</strain>
    </source>
</reference>
<dbReference type="EMBL" id="LR015066">
    <property type="protein sequence ID" value="SVE84685.1"/>
    <property type="molecule type" value="mRNA"/>
</dbReference>
<dbReference type="AlphaFoldDB" id="A0A4Y7MVK8"/>
<feature type="compositionally biased region" description="Low complexity" evidence="1">
    <location>
        <begin position="314"/>
        <end position="328"/>
    </location>
</feature>
<gene>
    <name evidence="3" type="primary">EOG090X0OY9</name>
</gene>
<feature type="region of interest" description="Disordered" evidence="1">
    <location>
        <begin position="387"/>
        <end position="433"/>
    </location>
</feature>
<dbReference type="SMART" id="SM00264">
    <property type="entry name" value="BAG"/>
    <property type="match status" value="1"/>
</dbReference>
<accession>A0A4Y7MVK8</accession>
<name>A0A4Y7MVK8_DAPPU</name>
<dbReference type="GO" id="GO:0051087">
    <property type="term" value="F:protein-folding chaperone binding"/>
    <property type="evidence" value="ECO:0007669"/>
    <property type="project" value="InterPro"/>
</dbReference>
<evidence type="ECO:0000259" key="2">
    <source>
        <dbReference type="PROSITE" id="PS51035"/>
    </source>
</evidence>
<feature type="compositionally biased region" description="Low complexity" evidence="1">
    <location>
        <begin position="387"/>
        <end position="396"/>
    </location>
</feature>
<evidence type="ECO:0000313" key="3">
    <source>
        <dbReference type="EMBL" id="SVE84685.1"/>
    </source>
</evidence>
<feature type="compositionally biased region" description="Basic and acidic residues" evidence="1">
    <location>
        <begin position="398"/>
        <end position="408"/>
    </location>
</feature>